<proteinExistence type="predicted"/>
<dbReference type="Proteomes" id="UP000095283">
    <property type="component" value="Unplaced"/>
</dbReference>
<evidence type="ECO:0000313" key="2">
    <source>
        <dbReference type="WBParaSite" id="Hba_20494"/>
    </source>
</evidence>
<organism evidence="1 2">
    <name type="scientific">Heterorhabditis bacteriophora</name>
    <name type="common">Entomopathogenic nematode worm</name>
    <dbReference type="NCBI Taxonomy" id="37862"/>
    <lineage>
        <taxon>Eukaryota</taxon>
        <taxon>Metazoa</taxon>
        <taxon>Ecdysozoa</taxon>
        <taxon>Nematoda</taxon>
        <taxon>Chromadorea</taxon>
        <taxon>Rhabditida</taxon>
        <taxon>Rhabditina</taxon>
        <taxon>Rhabditomorpha</taxon>
        <taxon>Strongyloidea</taxon>
        <taxon>Heterorhabditidae</taxon>
        <taxon>Heterorhabditis</taxon>
    </lineage>
</organism>
<sequence length="88" mass="10084">MHFFPVPLSSDIRGVGCPEFVVDDNGRVFVFPIKTMGGRITKLQELAPSRIHRKNAWCIPRCSRQPSAWYNSFIITKQLRNGRNGRPL</sequence>
<reference evidence="2" key="1">
    <citation type="submission" date="2016-11" db="UniProtKB">
        <authorList>
            <consortium name="WormBaseParasite"/>
        </authorList>
    </citation>
    <scope>IDENTIFICATION</scope>
</reference>
<evidence type="ECO:0000313" key="1">
    <source>
        <dbReference type="Proteomes" id="UP000095283"/>
    </source>
</evidence>
<dbReference type="WBParaSite" id="Hba_20494">
    <property type="protein sequence ID" value="Hba_20494"/>
    <property type="gene ID" value="Hba_20494"/>
</dbReference>
<dbReference type="AlphaFoldDB" id="A0A1I7XSI1"/>
<keyword evidence="1" id="KW-1185">Reference proteome</keyword>
<accession>A0A1I7XSI1</accession>
<protein>
    <submittedName>
        <fullName evidence="2">WG repeat-containing protein</fullName>
    </submittedName>
</protein>
<name>A0A1I7XSI1_HETBA</name>